<comment type="caution">
    <text evidence="2">The sequence shown here is derived from an EMBL/GenBank/DDBJ whole genome shotgun (WGS) entry which is preliminary data.</text>
</comment>
<name>A0ABV8DCT7_9BURK</name>
<dbReference type="InterPro" id="IPR041375">
    <property type="entry name" value="VapC45_PIN-like"/>
</dbReference>
<keyword evidence="3" id="KW-1185">Reference proteome</keyword>
<sequence length="138" mass="15836">MNFIFDANLPPGWAGAIARLGNNRFDPGQIGEVVHLTDKFPANTPDIDWLTALGQERGARWTIISRDNFRKQKGAERQVQRQYGLSVFVLQKSWASKPYWEMTAQLVQWWPRIVDQACATERAAMEVPWSTSGRFQQI</sequence>
<evidence type="ECO:0000313" key="2">
    <source>
        <dbReference type="EMBL" id="MFC3936361.1"/>
    </source>
</evidence>
<accession>A0ABV8DCT7</accession>
<evidence type="ECO:0000313" key="3">
    <source>
        <dbReference type="Proteomes" id="UP001595693"/>
    </source>
</evidence>
<organism evidence="2 3">
    <name type="scientific">Acidovorax facilis</name>
    <dbReference type="NCBI Taxonomy" id="12917"/>
    <lineage>
        <taxon>Bacteria</taxon>
        <taxon>Pseudomonadati</taxon>
        <taxon>Pseudomonadota</taxon>
        <taxon>Betaproteobacteria</taxon>
        <taxon>Burkholderiales</taxon>
        <taxon>Comamonadaceae</taxon>
        <taxon>Acidovorax</taxon>
    </lineage>
</organism>
<feature type="domain" description="VapC45 PIN like" evidence="1">
    <location>
        <begin position="1"/>
        <end position="92"/>
    </location>
</feature>
<dbReference type="EMBL" id="JBHSAJ010000052">
    <property type="protein sequence ID" value="MFC3936361.1"/>
    <property type="molecule type" value="Genomic_DNA"/>
</dbReference>
<dbReference type="Proteomes" id="UP001595693">
    <property type="component" value="Unassembled WGS sequence"/>
</dbReference>
<dbReference type="Pfam" id="PF18478">
    <property type="entry name" value="PIN_10"/>
    <property type="match status" value="1"/>
</dbReference>
<dbReference type="RefSeq" id="WP_055398385.1">
    <property type="nucleotide sequence ID" value="NZ_JAMXAX010000032.1"/>
</dbReference>
<evidence type="ECO:0000259" key="1">
    <source>
        <dbReference type="Pfam" id="PF18478"/>
    </source>
</evidence>
<protein>
    <recommendedName>
        <fullName evidence="1">VapC45 PIN like domain-containing protein</fullName>
    </recommendedName>
</protein>
<reference evidence="3" key="1">
    <citation type="journal article" date="2019" name="Int. J. Syst. Evol. Microbiol.">
        <title>The Global Catalogue of Microorganisms (GCM) 10K type strain sequencing project: providing services to taxonomists for standard genome sequencing and annotation.</title>
        <authorList>
            <consortium name="The Broad Institute Genomics Platform"/>
            <consortium name="The Broad Institute Genome Sequencing Center for Infectious Disease"/>
            <person name="Wu L."/>
            <person name="Ma J."/>
        </authorList>
    </citation>
    <scope>NUCLEOTIDE SEQUENCE [LARGE SCALE GENOMIC DNA]</scope>
    <source>
        <strain evidence="3">CCUG 2113</strain>
    </source>
</reference>
<proteinExistence type="predicted"/>
<gene>
    <name evidence="2" type="ORF">ACFOW3_17235</name>
</gene>